<evidence type="ECO:0000259" key="4">
    <source>
        <dbReference type="Pfam" id="PF00891"/>
    </source>
</evidence>
<proteinExistence type="predicted"/>
<evidence type="ECO:0000256" key="1">
    <source>
        <dbReference type="ARBA" id="ARBA00022603"/>
    </source>
</evidence>
<dbReference type="EMBL" id="KV426031">
    <property type="protein sequence ID" value="KZV91274.1"/>
    <property type="molecule type" value="Genomic_DNA"/>
</dbReference>
<dbReference type="PROSITE" id="PS51683">
    <property type="entry name" value="SAM_OMT_II"/>
    <property type="match status" value="1"/>
</dbReference>
<dbReference type="GO" id="GO:0046983">
    <property type="term" value="F:protein dimerization activity"/>
    <property type="evidence" value="ECO:0007669"/>
    <property type="project" value="InterPro"/>
</dbReference>
<protein>
    <submittedName>
        <fullName evidence="6">S-adenosyl-L-methionine-dependent methyltransferase</fullName>
    </submittedName>
</protein>
<feature type="domain" description="O-methyltransferase C-terminal" evidence="4">
    <location>
        <begin position="240"/>
        <end position="442"/>
    </location>
</feature>
<keyword evidence="7" id="KW-1185">Reference proteome</keyword>
<keyword evidence="2 6" id="KW-0808">Transferase</keyword>
<dbReference type="InterPro" id="IPR036390">
    <property type="entry name" value="WH_DNA-bd_sf"/>
</dbReference>
<evidence type="ECO:0000259" key="5">
    <source>
        <dbReference type="Pfam" id="PF08100"/>
    </source>
</evidence>
<dbReference type="Proteomes" id="UP000077266">
    <property type="component" value="Unassembled WGS sequence"/>
</dbReference>
<dbReference type="PANTHER" id="PTHR43712:SF2">
    <property type="entry name" value="O-METHYLTRANSFERASE CICE"/>
    <property type="match status" value="1"/>
</dbReference>
<keyword evidence="3" id="KW-0949">S-adenosyl-L-methionine</keyword>
<dbReference type="OrthoDB" id="2410195at2759"/>
<dbReference type="Pfam" id="PF08100">
    <property type="entry name" value="Dimerisation"/>
    <property type="match status" value="1"/>
</dbReference>
<evidence type="ECO:0000256" key="2">
    <source>
        <dbReference type="ARBA" id="ARBA00022679"/>
    </source>
</evidence>
<gene>
    <name evidence="6" type="ORF">EXIGLDRAFT_837235</name>
</gene>
<feature type="domain" description="O-methyltransferase dimerisation" evidence="5">
    <location>
        <begin position="81"/>
        <end position="154"/>
    </location>
</feature>
<name>A0A165H0L0_EXIGL</name>
<keyword evidence="1 6" id="KW-0489">Methyltransferase</keyword>
<dbReference type="GO" id="GO:0032259">
    <property type="term" value="P:methylation"/>
    <property type="evidence" value="ECO:0007669"/>
    <property type="project" value="UniProtKB-KW"/>
</dbReference>
<dbReference type="InterPro" id="IPR012967">
    <property type="entry name" value="COMT_dimerisation"/>
</dbReference>
<dbReference type="InterPro" id="IPR016461">
    <property type="entry name" value="COMT-like"/>
</dbReference>
<organism evidence="6 7">
    <name type="scientific">Exidia glandulosa HHB12029</name>
    <dbReference type="NCBI Taxonomy" id="1314781"/>
    <lineage>
        <taxon>Eukaryota</taxon>
        <taxon>Fungi</taxon>
        <taxon>Dikarya</taxon>
        <taxon>Basidiomycota</taxon>
        <taxon>Agaricomycotina</taxon>
        <taxon>Agaricomycetes</taxon>
        <taxon>Auriculariales</taxon>
        <taxon>Exidiaceae</taxon>
        <taxon>Exidia</taxon>
    </lineage>
</organism>
<dbReference type="Pfam" id="PF00891">
    <property type="entry name" value="Methyltransf_2"/>
    <property type="match status" value="1"/>
</dbReference>
<accession>A0A165H0L0</accession>
<dbReference type="Gene3D" id="1.10.10.10">
    <property type="entry name" value="Winged helix-like DNA-binding domain superfamily/Winged helix DNA-binding domain"/>
    <property type="match status" value="1"/>
</dbReference>
<reference evidence="6 7" key="1">
    <citation type="journal article" date="2016" name="Mol. Biol. Evol.">
        <title>Comparative Genomics of Early-Diverging Mushroom-Forming Fungi Provides Insights into the Origins of Lignocellulose Decay Capabilities.</title>
        <authorList>
            <person name="Nagy L.G."/>
            <person name="Riley R."/>
            <person name="Tritt A."/>
            <person name="Adam C."/>
            <person name="Daum C."/>
            <person name="Floudas D."/>
            <person name="Sun H."/>
            <person name="Yadav J.S."/>
            <person name="Pangilinan J."/>
            <person name="Larsson K.H."/>
            <person name="Matsuura K."/>
            <person name="Barry K."/>
            <person name="Labutti K."/>
            <person name="Kuo R."/>
            <person name="Ohm R.A."/>
            <person name="Bhattacharya S.S."/>
            <person name="Shirouzu T."/>
            <person name="Yoshinaga Y."/>
            <person name="Martin F.M."/>
            <person name="Grigoriev I.V."/>
            <person name="Hibbett D.S."/>
        </authorList>
    </citation>
    <scope>NUCLEOTIDE SEQUENCE [LARGE SCALE GENOMIC DNA]</scope>
    <source>
        <strain evidence="6 7">HHB12029</strain>
    </source>
</reference>
<dbReference type="InParanoid" id="A0A165H0L0"/>
<dbReference type="InterPro" id="IPR029063">
    <property type="entry name" value="SAM-dependent_MTases_sf"/>
</dbReference>
<dbReference type="InterPro" id="IPR036388">
    <property type="entry name" value="WH-like_DNA-bd_sf"/>
</dbReference>
<evidence type="ECO:0000256" key="3">
    <source>
        <dbReference type="ARBA" id="ARBA00022691"/>
    </source>
</evidence>
<evidence type="ECO:0000313" key="6">
    <source>
        <dbReference type="EMBL" id="KZV91274.1"/>
    </source>
</evidence>
<sequence length="456" mass="50077">MADSILSLADIVNRSAQTIDGLCRKHNAKFPDPNEPFDVHTEEIRNNAEVLAAAATLTAAAEQLVASVWLPGPTLIHSGLAFHVSAALRVAITCHVAESLREAGPQGAHVDRICEGMVVRPQTLGRILRLLSTKHIFREVSPEVFANNRLSSLLDTGKSVAELLANPNAKYENSNNPLPALFEHSTDEVMKTASYLAEVITDPAMAASDEPDNVAFSIAMRTDKDWWKWAESPENSMYVQRFSLAMSAAKQVMPEQTTVEGFDWGSLPKDATVVDVGGGVGAASLALARAFPDLRLVVQDRTKTIEQAWGYWEKHMPEGIASGRITLEAHDFFDAVQPRGAADVYLLRFILHDWADSYCLKILDPLRKVAGPNTTLIIVDTVLPYACRNSNDSDDEATPLLANLGAVNLQGYLVDMQMLTLLNGQERTAEQFDRLLLQAGWRVERFSKNHIVAKPV</sequence>
<dbReference type="STRING" id="1314781.A0A165H0L0"/>
<dbReference type="Gene3D" id="3.40.50.150">
    <property type="entry name" value="Vaccinia Virus protein VP39"/>
    <property type="match status" value="1"/>
</dbReference>
<dbReference type="PANTHER" id="PTHR43712">
    <property type="entry name" value="PUTATIVE (AFU_ORTHOLOGUE AFUA_4G14580)-RELATED"/>
    <property type="match status" value="1"/>
</dbReference>
<dbReference type="InterPro" id="IPR001077">
    <property type="entry name" value="COMT_C"/>
</dbReference>
<dbReference type="AlphaFoldDB" id="A0A165H0L0"/>
<dbReference type="SUPFAM" id="SSF46785">
    <property type="entry name" value="Winged helix' DNA-binding domain"/>
    <property type="match status" value="1"/>
</dbReference>
<dbReference type="GO" id="GO:0008171">
    <property type="term" value="F:O-methyltransferase activity"/>
    <property type="evidence" value="ECO:0007669"/>
    <property type="project" value="InterPro"/>
</dbReference>
<dbReference type="SUPFAM" id="SSF53335">
    <property type="entry name" value="S-adenosyl-L-methionine-dependent methyltransferases"/>
    <property type="match status" value="1"/>
</dbReference>
<evidence type="ECO:0000313" key="7">
    <source>
        <dbReference type="Proteomes" id="UP000077266"/>
    </source>
</evidence>